<gene>
    <name evidence="1" type="ORF">V1478_011112</name>
</gene>
<reference evidence="1 2" key="1">
    <citation type="journal article" date="2024" name="Ann. Entomol. Soc. Am.">
        <title>Genomic analyses of the southern and eastern yellowjacket wasps (Hymenoptera: Vespidae) reveal evolutionary signatures of social life.</title>
        <authorList>
            <person name="Catto M.A."/>
            <person name="Caine P.B."/>
            <person name="Orr S.E."/>
            <person name="Hunt B.G."/>
            <person name="Goodisman M.A.D."/>
        </authorList>
    </citation>
    <scope>NUCLEOTIDE SEQUENCE [LARGE SCALE GENOMIC DNA]</scope>
    <source>
        <strain evidence="1">233</strain>
        <tissue evidence="1">Head and thorax</tissue>
    </source>
</reference>
<protein>
    <recommendedName>
        <fullName evidence="3">Integrase</fullName>
    </recommendedName>
</protein>
<dbReference type="Proteomes" id="UP001607302">
    <property type="component" value="Unassembled WGS sequence"/>
</dbReference>
<keyword evidence="2" id="KW-1185">Reference proteome</keyword>
<proteinExistence type="predicted"/>
<evidence type="ECO:0000313" key="2">
    <source>
        <dbReference type="Proteomes" id="UP001607302"/>
    </source>
</evidence>
<sequence length="95" mass="10478">MTQIPEMGDVTGPNDGEQVGVGLALLGLPSQRSVLHDPGNLLLQRLRISESDKRAGGREWKEELPLGKTKYSRPRKGSRWILSIKVDTPARGYVV</sequence>
<dbReference type="AlphaFoldDB" id="A0ABD2AIK4"/>
<name>A0ABD2AIK4_VESSQ</name>
<evidence type="ECO:0008006" key="3">
    <source>
        <dbReference type="Google" id="ProtNLM"/>
    </source>
</evidence>
<evidence type="ECO:0000313" key="1">
    <source>
        <dbReference type="EMBL" id="KAL2719650.1"/>
    </source>
</evidence>
<accession>A0ABD2AIK4</accession>
<dbReference type="EMBL" id="JAUDFV010000149">
    <property type="protein sequence ID" value="KAL2719650.1"/>
    <property type="molecule type" value="Genomic_DNA"/>
</dbReference>
<comment type="caution">
    <text evidence="1">The sequence shown here is derived from an EMBL/GenBank/DDBJ whole genome shotgun (WGS) entry which is preliminary data.</text>
</comment>
<organism evidence="1 2">
    <name type="scientific">Vespula squamosa</name>
    <name type="common">Southern yellow jacket</name>
    <name type="synonym">Wasp</name>
    <dbReference type="NCBI Taxonomy" id="30214"/>
    <lineage>
        <taxon>Eukaryota</taxon>
        <taxon>Metazoa</taxon>
        <taxon>Ecdysozoa</taxon>
        <taxon>Arthropoda</taxon>
        <taxon>Hexapoda</taxon>
        <taxon>Insecta</taxon>
        <taxon>Pterygota</taxon>
        <taxon>Neoptera</taxon>
        <taxon>Endopterygota</taxon>
        <taxon>Hymenoptera</taxon>
        <taxon>Apocrita</taxon>
        <taxon>Aculeata</taxon>
        <taxon>Vespoidea</taxon>
        <taxon>Vespidae</taxon>
        <taxon>Vespinae</taxon>
        <taxon>Vespula</taxon>
    </lineage>
</organism>